<accession>A0ABR0MEA9</accession>
<protein>
    <recommendedName>
        <fullName evidence="1">Zinc knuckle CX2CX4HX4C domain-containing protein</fullName>
    </recommendedName>
</protein>
<dbReference type="PANTHER" id="PTHR31286:SF178">
    <property type="entry name" value="DUF4283 DOMAIN-CONTAINING PROTEIN"/>
    <property type="match status" value="1"/>
</dbReference>
<dbReference type="Proteomes" id="UP001358586">
    <property type="component" value="Chromosome 13"/>
</dbReference>
<proteinExistence type="predicted"/>
<dbReference type="EMBL" id="JARKNE010000013">
    <property type="protein sequence ID" value="KAK5771601.1"/>
    <property type="molecule type" value="Genomic_DNA"/>
</dbReference>
<comment type="caution">
    <text evidence="2">The sequence shown here is derived from an EMBL/GenBank/DDBJ whole genome shotgun (WGS) entry which is preliminary data.</text>
</comment>
<organism evidence="2 3">
    <name type="scientific">Gossypium arboreum</name>
    <name type="common">Tree cotton</name>
    <name type="synonym">Gossypium nanking</name>
    <dbReference type="NCBI Taxonomy" id="29729"/>
    <lineage>
        <taxon>Eukaryota</taxon>
        <taxon>Viridiplantae</taxon>
        <taxon>Streptophyta</taxon>
        <taxon>Embryophyta</taxon>
        <taxon>Tracheophyta</taxon>
        <taxon>Spermatophyta</taxon>
        <taxon>Magnoliopsida</taxon>
        <taxon>eudicotyledons</taxon>
        <taxon>Gunneridae</taxon>
        <taxon>Pentapetalae</taxon>
        <taxon>rosids</taxon>
        <taxon>malvids</taxon>
        <taxon>Malvales</taxon>
        <taxon>Malvaceae</taxon>
        <taxon>Malvoideae</taxon>
        <taxon>Gossypium</taxon>
    </lineage>
</organism>
<sequence length="290" mass="32913">MATGHDISTSGASYFDLALGHDIGTSSASFIDLATGHDISISSSSYFDLASSHDIGTLGASFTDLATGHDISTSGGVLEHGYLRCMEEDINSLLEKLNFSEEETAKIFCKNLDSNNSQGFEAWAIGKLLFVEKVNREAMYRVFKSIWMKILNLSHWMFDQYLFVMLPFVKYKEIESYAFNLSPFLVRIFNIPFECLDRSVAMEVGNAMREVIAIEWRDRDGGWIEYICLRVIIDISKHLRRVVQFVNREGVTTIYAIKYERLPIFCYNYGLISHSTQKCEKTVTQSSSNN</sequence>
<reference evidence="2 3" key="1">
    <citation type="submission" date="2023-03" db="EMBL/GenBank/DDBJ databases">
        <title>WGS of Gossypium arboreum.</title>
        <authorList>
            <person name="Yu D."/>
        </authorList>
    </citation>
    <scope>NUCLEOTIDE SEQUENCE [LARGE SCALE GENOMIC DNA]</scope>
    <source>
        <tissue evidence="2">Leaf</tissue>
    </source>
</reference>
<keyword evidence="3" id="KW-1185">Reference proteome</keyword>
<feature type="domain" description="Zinc knuckle CX2CX4HX4C" evidence="1">
    <location>
        <begin position="233"/>
        <end position="281"/>
    </location>
</feature>
<dbReference type="Pfam" id="PF14392">
    <property type="entry name" value="zf-CCHC_4"/>
    <property type="match status" value="1"/>
</dbReference>
<dbReference type="InterPro" id="IPR040256">
    <property type="entry name" value="At4g02000-like"/>
</dbReference>
<gene>
    <name evidence="2" type="ORF">PVK06_047826</name>
</gene>
<dbReference type="PANTHER" id="PTHR31286">
    <property type="entry name" value="GLYCINE-RICH CELL WALL STRUCTURAL PROTEIN 1.8-LIKE"/>
    <property type="match status" value="1"/>
</dbReference>
<dbReference type="InterPro" id="IPR025836">
    <property type="entry name" value="Zn_knuckle_CX2CX4HX4C"/>
</dbReference>
<evidence type="ECO:0000259" key="1">
    <source>
        <dbReference type="Pfam" id="PF14392"/>
    </source>
</evidence>
<name>A0ABR0MEA9_GOSAR</name>
<evidence type="ECO:0000313" key="2">
    <source>
        <dbReference type="EMBL" id="KAK5771601.1"/>
    </source>
</evidence>
<evidence type="ECO:0000313" key="3">
    <source>
        <dbReference type="Proteomes" id="UP001358586"/>
    </source>
</evidence>